<evidence type="ECO:0000259" key="2">
    <source>
        <dbReference type="PROSITE" id="PS50263"/>
    </source>
</evidence>
<evidence type="ECO:0000313" key="5">
    <source>
        <dbReference type="Proteomes" id="UP000317429"/>
    </source>
</evidence>
<dbReference type="PANTHER" id="PTHR23088:SF50">
    <property type="entry name" value="HYDROLASE YHCX"/>
    <property type="match status" value="1"/>
</dbReference>
<dbReference type="EMBL" id="CP036291">
    <property type="protein sequence ID" value="QDU87483.1"/>
    <property type="molecule type" value="Genomic_DNA"/>
</dbReference>
<reference evidence="4 5" key="1">
    <citation type="submission" date="2019-02" db="EMBL/GenBank/DDBJ databases">
        <title>Deep-cultivation of Planctomycetes and their phenomic and genomic characterization uncovers novel biology.</title>
        <authorList>
            <person name="Wiegand S."/>
            <person name="Jogler M."/>
            <person name="Boedeker C."/>
            <person name="Pinto D."/>
            <person name="Vollmers J."/>
            <person name="Rivas-Marin E."/>
            <person name="Kohn T."/>
            <person name="Peeters S.H."/>
            <person name="Heuer A."/>
            <person name="Rast P."/>
            <person name="Oberbeckmann S."/>
            <person name="Bunk B."/>
            <person name="Jeske O."/>
            <person name="Meyerdierks A."/>
            <person name="Storesund J.E."/>
            <person name="Kallscheuer N."/>
            <person name="Luecker S."/>
            <person name="Lage O.M."/>
            <person name="Pohl T."/>
            <person name="Merkel B.J."/>
            <person name="Hornburger P."/>
            <person name="Mueller R.-W."/>
            <person name="Bruemmer F."/>
            <person name="Labrenz M."/>
            <person name="Spormann A.M."/>
            <person name="Op den Camp H."/>
            <person name="Overmann J."/>
            <person name="Amann R."/>
            <person name="Jetten M.S.M."/>
            <person name="Mascher T."/>
            <person name="Medema M.H."/>
            <person name="Devos D.P."/>
            <person name="Kaster A.-K."/>
            <person name="Ovreas L."/>
            <person name="Rohde M."/>
            <person name="Galperin M.Y."/>
            <person name="Jogler C."/>
        </authorList>
    </citation>
    <scope>NUCLEOTIDE SEQUENCE [LARGE SCALE GENOMIC DNA]</scope>
    <source>
        <strain evidence="4 5">Pla175</strain>
    </source>
</reference>
<dbReference type="AlphaFoldDB" id="A0A518D7M8"/>
<feature type="domain" description="CN hydrolase" evidence="2">
    <location>
        <begin position="230"/>
        <end position="486"/>
    </location>
</feature>
<dbReference type="RefSeq" id="WP_145281444.1">
    <property type="nucleotide sequence ID" value="NZ_CP036291.1"/>
</dbReference>
<organism evidence="4 5">
    <name type="scientific">Pirellulimonas nuda</name>
    <dbReference type="NCBI Taxonomy" id="2528009"/>
    <lineage>
        <taxon>Bacteria</taxon>
        <taxon>Pseudomonadati</taxon>
        <taxon>Planctomycetota</taxon>
        <taxon>Planctomycetia</taxon>
        <taxon>Pirellulales</taxon>
        <taxon>Lacipirellulaceae</taxon>
        <taxon>Pirellulimonas</taxon>
    </lineage>
</organism>
<dbReference type="OrthoDB" id="9811121at2"/>
<dbReference type="PROSITE" id="PS50263">
    <property type="entry name" value="CN_HYDROLASE"/>
    <property type="match status" value="1"/>
</dbReference>
<dbReference type="SUPFAM" id="SSF55729">
    <property type="entry name" value="Acyl-CoA N-acyltransferases (Nat)"/>
    <property type="match status" value="1"/>
</dbReference>
<dbReference type="PROSITE" id="PS51186">
    <property type="entry name" value="GNAT"/>
    <property type="match status" value="1"/>
</dbReference>
<accession>A0A518D7M8</accession>
<feature type="domain" description="N-acetyltransferase" evidence="3">
    <location>
        <begin position="9"/>
        <end position="203"/>
    </location>
</feature>
<evidence type="ECO:0000256" key="1">
    <source>
        <dbReference type="ARBA" id="ARBA00010613"/>
    </source>
</evidence>
<dbReference type="InterPro" id="IPR001110">
    <property type="entry name" value="UPF0012_CS"/>
</dbReference>
<evidence type="ECO:0000313" key="4">
    <source>
        <dbReference type="EMBL" id="QDU87483.1"/>
    </source>
</evidence>
<protein>
    <submittedName>
        <fullName evidence="4">(R)-stereoselective amidase</fullName>
        <ecNumber evidence="4">3.5.1.100</ecNumber>
    </submittedName>
</protein>
<dbReference type="EC" id="3.5.1.100" evidence="4"/>
<dbReference type="Gene3D" id="3.60.110.10">
    <property type="entry name" value="Carbon-nitrogen hydrolase"/>
    <property type="match status" value="1"/>
</dbReference>
<gene>
    <name evidence="4" type="primary">ramA</name>
    <name evidence="4" type="ORF">Pla175_08450</name>
</gene>
<dbReference type="InterPro" id="IPR003010">
    <property type="entry name" value="C-N_Hydrolase"/>
</dbReference>
<dbReference type="InterPro" id="IPR000182">
    <property type="entry name" value="GNAT_dom"/>
</dbReference>
<evidence type="ECO:0000259" key="3">
    <source>
        <dbReference type="PROSITE" id="PS51186"/>
    </source>
</evidence>
<dbReference type="Gene3D" id="3.40.630.30">
    <property type="match status" value="1"/>
</dbReference>
<dbReference type="Pfam" id="PF00795">
    <property type="entry name" value="CN_hydrolase"/>
    <property type="match status" value="1"/>
</dbReference>
<dbReference type="PROSITE" id="PS01227">
    <property type="entry name" value="UPF0012"/>
    <property type="match status" value="1"/>
</dbReference>
<proteinExistence type="inferred from homology"/>
<sequence>MSEKPAPAVKVRRWKAADIPALLACQKASYPNISIESLQDDRKLKMQLAAFPEGQLLVEADGKIVGYATSLIVQLDDDSPWYSYDEITGVGTFSTHTPSGDTLYGSDIAVHPDYRGQGIAQKLYARRKVLLKRLNLRRMVAGGRIPGYAEVSKKMTPDAYVQSVVRGERKDQALSAHLKAGYKVLSVNFAYLNDAESMSYATHLEMANPDFDPAKRMIAGGPIRRPVRKVRVCAAQYQMRSITCWDDLERQVHFFAETANEYHCHYLLMPELFTAQLFSALPRDMTSQDAVWEVAKHAEDYRKMFIKLAAEFGLYIIGGSTPVEVDGELQNICYLFTPSGGVYQQEKLHITSVERLCYNTQPGDKLRVFDTPLGRIGIVVCYDVEFPELVRLLALNGIEILFVPFATDERKSYFRVRLCAQARAVENVIYVVLAGCVGNLPQVKSFLINYGQAGVFTPCDVPFPKDGILAEAEPNAETVVVAELDLNNLTQQRDLGSVLPMQDRRGDLYQLTSRVPVEVVHVR</sequence>
<dbReference type="KEGG" id="pnd:Pla175_08450"/>
<dbReference type="GO" id="GO:0016787">
    <property type="term" value="F:hydrolase activity"/>
    <property type="evidence" value="ECO:0007669"/>
    <property type="project" value="UniProtKB-KW"/>
</dbReference>
<keyword evidence="4" id="KW-0378">Hydrolase</keyword>
<dbReference type="CDD" id="cd04301">
    <property type="entry name" value="NAT_SF"/>
    <property type="match status" value="1"/>
</dbReference>
<dbReference type="GO" id="GO:0016747">
    <property type="term" value="F:acyltransferase activity, transferring groups other than amino-acyl groups"/>
    <property type="evidence" value="ECO:0007669"/>
    <property type="project" value="InterPro"/>
</dbReference>
<dbReference type="Proteomes" id="UP000317429">
    <property type="component" value="Chromosome"/>
</dbReference>
<dbReference type="CDD" id="cd07574">
    <property type="entry name" value="nitrilase_Rim1_like"/>
    <property type="match status" value="1"/>
</dbReference>
<dbReference type="PANTHER" id="PTHR23088">
    <property type="entry name" value="NITRILASE-RELATED"/>
    <property type="match status" value="1"/>
</dbReference>
<keyword evidence="5" id="KW-1185">Reference proteome</keyword>
<dbReference type="InterPro" id="IPR036526">
    <property type="entry name" value="C-N_Hydrolase_sf"/>
</dbReference>
<dbReference type="InterPro" id="IPR016181">
    <property type="entry name" value="Acyl_CoA_acyltransferase"/>
</dbReference>
<dbReference type="SUPFAM" id="SSF56317">
    <property type="entry name" value="Carbon-nitrogen hydrolase"/>
    <property type="match status" value="1"/>
</dbReference>
<comment type="similarity">
    <text evidence="1">Belongs to the carbon-nitrogen hydrolase superfamily. NIT1/NIT2 family.</text>
</comment>
<name>A0A518D7M8_9BACT</name>
<dbReference type="Pfam" id="PF00583">
    <property type="entry name" value="Acetyltransf_1"/>
    <property type="match status" value="1"/>
</dbReference>